<sequence length="373" mass="41963">MERDDAWHMTDDLMVEDGKGDPFAAAIRATRMPMIVTDPRRDDNPIVFVNDAFLRLTGYERDEIMGRNCRFLQGPDTDPNAIRQLREGVDARRDVALDILNYRKDGSPFWNALYMSPVVTKGGDLHYFFASQLDVTDRVDAQMRTQNEKEHFEREVAKRTRELSEALAAKTMLVHEVDHRVKNNLQMVASLLTMQTRSITDPAARDAMKSMLTRVEALGTVHKRLYQSHDVERFDVAEFARELATDLVRGSGRAGITLHLDLEPVEVPVEKAPPVALMMNELITNALKHAFPDNRPGRLSITVRPDGRHFAIRIADDGVGMPHDIVGARSFGKRLIESLARQLTANIAWKPNHPGTSIDLRLPRESSGAKAGP</sequence>
<protein>
    <submittedName>
        <fullName evidence="8">PAS domain S-box-containing protein</fullName>
    </submittedName>
</protein>
<dbReference type="InterPro" id="IPR011495">
    <property type="entry name" value="Sig_transdc_His_kin_sub2_dim/P"/>
</dbReference>
<dbReference type="SUPFAM" id="SSF55785">
    <property type="entry name" value="PYP-like sensor domain (PAS domain)"/>
    <property type="match status" value="1"/>
</dbReference>
<keyword evidence="2" id="KW-0288">FMN</keyword>
<dbReference type="PROSITE" id="PS50112">
    <property type="entry name" value="PAS"/>
    <property type="match status" value="1"/>
</dbReference>
<keyword evidence="1" id="KW-0285">Flavoprotein</keyword>
<dbReference type="Pfam" id="PF07568">
    <property type="entry name" value="HisKA_2"/>
    <property type="match status" value="1"/>
</dbReference>
<dbReference type="InterPro" id="IPR000700">
    <property type="entry name" value="PAS-assoc_C"/>
</dbReference>
<dbReference type="SUPFAM" id="SSF55874">
    <property type="entry name" value="ATPase domain of HSP90 chaperone/DNA topoisomerase II/histidine kinase"/>
    <property type="match status" value="1"/>
</dbReference>
<dbReference type="Proteomes" id="UP001549145">
    <property type="component" value="Unassembled WGS sequence"/>
</dbReference>
<dbReference type="InterPro" id="IPR035965">
    <property type="entry name" value="PAS-like_dom_sf"/>
</dbReference>
<dbReference type="RefSeq" id="WP_283205853.1">
    <property type="nucleotide sequence ID" value="NZ_BPQL01000017.1"/>
</dbReference>
<dbReference type="EMBL" id="JBEPMM010000008">
    <property type="protein sequence ID" value="MET3693397.1"/>
    <property type="molecule type" value="Genomic_DNA"/>
</dbReference>
<name>A0ABV2L7S2_9HYPH</name>
<dbReference type="InterPro" id="IPR001610">
    <property type="entry name" value="PAC"/>
</dbReference>
<dbReference type="Pfam" id="PF13426">
    <property type="entry name" value="PAS_9"/>
    <property type="match status" value="1"/>
</dbReference>
<dbReference type="InterPro" id="IPR005467">
    <property type="entry name" value="His_kinase_dom"/>
</dbReference>
<dbReference type="NCBIfam" id="TIGR00229">
    <property type="entry name" value="sensory_box"/>
    <property type="match status" value="1"/>
</dbReference>
<dbReference type="Gene3D" id="3.30.450.20">
    <property type="entry name" value="PAS domain"/>
    <property type="match status" value="1"/>
</dbReference>
<dbReference type="SMART" id="SM00387">
    <property type="entry name" value="HATPase_c"/>
    <property type="match status" value="1"/>
</dbReference>
<evidence type="ECO:0000256" key="4">
    <source>
        <dbReference type="SAM" id="MobiDB-lite"/>
    </source>
</evidence>
<dbReference type="PROSITE" id="PS50113">
    <property type="entry name" value="PAC"/>
    <property type="match status" value="1"/>
</dbReference>
<proteinExistence type="predicted"/>
<keyword evidence="9" id="KW-1185">Reference proteome</keyword>
<evidence type="ECO:0000313" key="8">
    <source>
        <dbReference type="EMBL" id="MET3693397.1"/>
    </source>
</evidence>
<dbReference type="SMART" id="SM00091">
    <property type="entry name" value="PAS"/>
    <property type="match status" value="1"/>
</dbReference>
<dbReference type="PANTHER" id="PTHR47429:SF2">
    <property type="entry name" value="PROTEIN TWIN LOV 1"/>
    <property type="match status" value="1"/>
</dbReference>
<feature type="domain" description="PAS" evidence="6">
    <location>
        <begin position="19"/>
        <end position="92"/>
    </location>
</feature>
<comment type="caution">
    <text evidence="8">The sequence shown here is derived from an EMBL/GenBank/DDBJ whole genome shotgun (WGS) entry which is preliminary data.</text>
</comment>
<dbReference type="PANTHER" id="PTHR47429">
    <property type="entry name" value="PROTEIN TWIN LOV 1"/>
    <property type="match status" value="1"/>
</dbReference>
<dbReference type="InterPro" id="IPR036890">
    <property type="entry name" value="HATPase_C_sf"/>
</dbReference>
<evidence type="ECO:0000256" key="3">
    <source>
        <dbReference type="ARBA" id="ARBA00022991"/>
    </source>
</evidence>
<accession>A0ABV2L7S2</accession>
<organism evidence="8 9">
    <name type="scientific">Methylobacterium goesingense</name>
    <dbReference type="NCBI Taxonomy" id="243690"/>
    <lineage>
        <taxon>Bacteria</taxon>
        <taxon>Pseudomonadati</taxon>
        <taxon>Pseudomonadota</taxon>
        <taxon>Alphaproteobacteria</taxon>
        <taxon>Hyphomicrobiales</taxon>
        <taxon>Methylobacteriaceae</taxon>
        <taxon>Methylobacterium</taxon>
    </lineage>
</organism>
<dbReference type="SMART" id="SM00086">
    <property type="entry name" value="PAC"/>
    <property type="match status" value="1"/>
</dbReference>
<evidence type="ECO:0000259" key="5">
    <source>
        <dbReference type="PROSITE" id="PS50109"/>
    </source>
</evidence>
<evidence type="ECO:0000259" key="6">
    <source>
        <dbReference type="PROSITE" id="PS50112"/>
    </source>
</evidence>
<evidence type="ECO:0000259" key="7">
    <source>
        <dbReference type="PROSITE" id="PS50113"/>
    </source>
</evidence>
<dbReference type="PROSITE" id="PS50109">
    <property type="entry name" value="HIS_KIN"/>
    <property type="match status" value="1"/>
</dbReference>
<reference evidence="8 9" key="1">
    <citation type="submission" date="2024-06" db="EMBL/GenBank/DDBJ databases">
        <title>Genomic Encyclopedia of Type Strains, Phase IV (KMG-IV): sequencing the most valuable type-strain genomes for metagenomic binning, comparative biology and taxonomic classification.</title>
        <authorList>
            <person name="Goeker M."/>
        </authorList>
    </citation>
    <scope>NUCLEOTIDE SEQUENCE [LARGE SCALE GENOMIC DNA]</scope>
    <source>
        <strain evidence="8 9">DSM 21331</strain>
    </source>
</reference>
<evidence type="ECO:0000256" key="2">
    <source>
        <dbReference type="ARBA" id="ARBA00022643"/>
    </source>
</evidence>
<dbReference type="InterPro" id="IPR000014">
    <property type="entry name" value="PAS"/>
</dbReference>
<dbReference type="Gene3D" id="3.30.565.10">
    <property type="entry name" value="Histidine kinase-like ATPase, C-terminal domain"/>
    <property type="match status" value="1"/>
</dbReference>
<keyword evidence="3" id="KW-0157">Chromophore</keyword>
<dbReference type="InterPro" id="IPR003594">
    <property type="entry name" value="HATPase_dom"/>
</dbReference>
<gene>
    <name evidence="8" type="ORF">ABID43_002947</name>
</gene>
<feature type="region of interest" description="Disordered" evidence="4">
    <location>
        <begin position="354"/>
        <end position="373"/>
    </location>
</feature>
<evidence type="ECO:0000313" key="9">
    <source>
        <dbReference type="Proteomes" id="UP001549145"/>
    </source>
</evidence>
<dbReference type="CDD" id="cd00130">
    <property type="entry name" value="PAS"/>
    <property type="match status" value="1"/>
</dbReference>
<feature type="domain" description="Histidine kinase" evidence="5">
    <location>
        <begin position="176"/>
        <end position="366"/>
    </location>
</feature>
<evidence type="ECO:0000256" key="1">
    <source>
        <dbReference type="ARBA" id="ARBA00022630"/>
    </source>
</evidence>
<feature type="domain" description="PAC" evidence="7">
    <location>
        <begin position="93"/>
        <end position="147"/>
    </location>
</feature>
<dbReference type="Pfam" id="PF02518">
    <property type="entry name" value="HATPase_c"/>
    <property type="match status" value="1"/>
</dbReference>